<dbReference type="STRING" id="158441.A0A226EKB7"/>
<evidence type="ECO:0000256" key="6">
    <source>
        <dbReference type="ARBA" id="ARBA00022807"/>
    </source>
</evidence>
<feature type="domain" description="DUF6606" evidence="9">
    <location>
        <begin position="15"/>
        <end position="282"/>
    </location>
</feature>
<dbReference type="Pfam" id="PF20255">
    <property type="entry name" value="DUF6606"/>
    <property type="match status" value="1"/>
</dbReference>
<dbReference type="GO" id="GO:0006508">
    <property type="term" value="P:proteolysis"/>
    <property type="evidence" value="ECO:0007669"/>
    <property type="project" value="UniProtKB-KW"/>
</dbReference>
<dbReference type="InterPro" id="IPR051346">
    <property type="entry name" value="OTU_Deubiquitinase"/>
</dbReference>
<name>A0A226EKB7_FOLCA</name>
<dbReference type="Pfam" id="PF12359">
    <property type="entry name" value="DUF3645"/>
    <property type="match status" value="1"/>
</dbReference>
<feature type="domain" description="DUF3645" evidence="8">
    <location>
        <begin position="2260"/>
        <end position="2288"/>
    </location>
</feature>
<evidence type="ECO:0000256" key="1">
    <source>
        <dbReference type="ARBA" id="ARBA00000707"/>
    </source>
</evidence>
<keyword evidence="11" id="KW-1185">Reference proteome</keyword>
<evidence type="ECO:0000313" key="11">
    <source>
        <dbReference type="Proteomes" id="UP000198287"/>
    </source>
</evidence>
<protein>
    <recommendedName>
        <fullName evidence="2">ubiquitinyl hydrolase 1</fullName>
        <ecNumber evidence="2">3.4.19.12</ecNumber>
    </recommendedName>
</protein>
<comment type="caution">
    <text evidence="10">The sequence shown here is derived from an EMBL/GenBank/DDBJ whole genome shotgun (WGS) entry which is preliminary data.</text>
</comment>
<organism evidence="10 11">
    <name type="scientific">Folsomia candida</name>
    <name type="common">Springtail</name>
    <dbReference type="NCBI Taxonomy" id="158441"/>
    <lineage>
        <taxon>Eukaryota</taxon>
        <taxon>Metazoa</taxon>
        <taxon>Ecdysozoa</taxon>
        <taxon>Arthropoda</taxon>
        <taxon>Hexapoda</taxon>
        <taxon>Collembola</taxon>
        <taxon>Entomobryomorpha</taxon>
        <taxon>Isotomoidea</taxon>
        <taxon>Isotomidae</taxon>
        <taxon>Proisotominae</taxon>
        <taxon>Folsomia</taxon>
    </lineage>
</organism>
<reference evidence="10 11" key="1">
    <citation type="submission" date="2015-12" db="EMBL/GenBank/DDBJ databases">
        <title>The genome of Folsomia candida.</title>
        <authorList>
            <person name="Faddeeva A."/>
            <person name="Derks M.F."/>
            <person name="Anvar Y."/>
            <person name="Smit S."/>
            <person name="Van Straalen N."/>
            <person name="Roelofs D."/>
        </authorList>
    </citation>
    <scope>NUCLEOTIDE SEQUENCE [LARGE SCALE GENOMIC DNA]</scope>
    <source>
        <strain evidence="10 11">VU population</strain>
        <tissue evidence="10">Whole body</tissue>
    </source>
</reference>
<keyword evidence="6" id="KW-0788">Thiol protease</keyword>
<gene>
    <name evidence="10" type="ORF">Fcan01_06873</name>
</gene>
<evidence type="ECO:0000256" key="5">
    <source>
        <dbReference type="ARBA" id="ARBA00022801"/>
    </source>
</evidence>
<dbReference type="InterPro" id="IPR046541">
    <property type="entry name" value="DUF6606"/>
</dbReference>
<sequence length="2341" mass="267868">MGSLMESEGLGEDEITHIFFLKKLPGVDTANNSVHRNILRLMRSTLRACTTQFQIPRTRETFKNWTQFEDIFESPLAERISVSVRNIKDGDLIPFYLHCQNAGIILSSEKTDATTPVLVLSSFQTSCKSEFVMSQNGDLLVTFPEQSIRINKSEILHSQEFGTTLELLMTTTFSIAQEKATKAGKKVEETRDVVDPMFVTDWLTHLLCNENSETYHDFPQIRKKIRDDVVLGNNVGVPFRRSGLWTTVKVVLQLSLIKELGLEYGIFVFKCVMLLAMTKALEHFHENLTIEKYSSHGTDKKVQMMRKISRRLIKLNSINCTQGRLVDDALLWIEKRVTSVLNQVNQALREQWLITSIKLNSQTQHHSMVSTKNSRAVMLKQICPTLTQETQMRQITNNMNESTIQLPIPDCPDRLFSKTFPSVNNSSKWHEADFELWEIENWIRLHLETFFSSENYSSRIQSLAYEYSRKAMEHYRNDPIGNSRLVLTVLKCIQVLDKIASTEYPTYAKHNSGVDLHFMDRLVLPRLCDMQIAHDLFMYFSNRNSGNATEFPSLIEEDVLSEKSFAVRFAEQSEPMENLRQEILKMIEEETSSKYAQLAQVREECTNLETQIARLQHEYNYDSYQERDVHSGGCKKCSLEEQLKYKLISVGPYEKRLPCSQTLQYAVVFELKIPNEVAILRDVLYFFKVDILNQPWLHLKGIVGTWVSSAFVSQYNNDTETNFKLSSTTKTSASAHYNKNIPVTRSNEHFILKNGLNHKYHGNSRLGSKSDFDTRCTFLISDDNSNYKGMQWAVNWTSHNTNEVLARQCECPPNLSITEFVQFGSLRSGHRLQYRNIVLALTNDSLSWKAEEVFMLICQSQFQYGKSTSSDGIVREAHQGLSDTIFATEILQILEDKIDSNEKKWSDPYTLCSLVAIAGRLLEIGTIDYKFNLKQNVASFLRKCRKIACSWISKLQGLLAKAYAAPESEKNTLKMKLVLSALAATLTFYVSPEHVDLVMTTSDDLLHWLIAILIKCRIILLYNEVYWNFEGRVKVLGITPLQRSLLRLSINIGLSLESAINGINNKDDAFGALSRLNWKVSPSFPSRWSKCQNPQIYQCSKAVQPDGTVHHIFLDVIFGRFLVDGLPVSRLPENIVRSPIYQRVFQKAEFTVQPNMNMGTVVLSTTTTYENCTYQFYMQNQNLIIKELSNNNGKFQTTELLSHSLLENDFPSSFSQNFTHWWNSETNIVNFRPIHFDMPNFADVKYEWNLDTACRIEPTTNIHAWITENDLIEVELTQLELQFFLGNEDKLFSREFPGMHIDMDQDIGTLVGLSNKLVLVESENKADGIEPARKVVIPHGYLTVSDCTTLHQMVTVDLGNLRSPAFFVYTMDHYKKMLQGVASQSSWLYLAALHGTTSSPLTDPFTGVTGTEMAFQILESARVWSCQPYDEECYAILKMISELSPIRGYYPTHLKCQQKITWPPGLPSTCAHEGFSIIVDRLIEDSQKLTQLFSEGGKITRDITTDPFLTYRHYWRQYPLDNSVLHIHTLSSPPSPVTYERRTLLDNKDFVSANVRELSYLCQHWHSYVGSSVKLPRELLIYGEKLTGYVWAMPKNRNGSFEIPNFVKCLAQFDDLRNSWMDLYQLAILVGQNEVLRPWWSVILTSLVFVGADMEHIRILQHIAVHFESFQVLQPPAIESYENPSSKFSITEVTKILEGNPIAFQGHGYTTYREKQEAEKTYENELSSEISRISLDVEAQWIPRHTSSISIQRSYGSKVNLGVAEDEINLLIKKWYNNSKLDEFLEKFETIMQSTIQNNPVQNQLIFSRFAKLSNVTEMPPFRPDTLDLASIINRSSILLQLDTKMEALIYDQVGSDSMDYSAKHFTSTKDFSKQLQVIKIQSRSIWKKLGTVLSSSLFGIDSLIAAGLFPRLVPSTILPILLWKNVPPSTEKSWGVKLQKIQDMVGALCVYWTLEQKMIRCVNFMKAGPSMEVSLQREEETKGLKSWCPRKNSEWLLLELELNMTIRPIQVKVARQMLNPSTASNSVLQLNMGEGKTSLIVPMLAASIANGQQICRVTVIKSIFETNVNSLRHTLGGLLNRRIYVVPCRRDVDFDLSLTAAIKSAYVECMQQQGVVVTLPEYRLSFQLKGYEFARKGNTQLASAIVDLQKLLDTNSRDILDESDDILSVKYQLIYTVGSQVTIGGELQPHEKPLIKAFLTDNRITIKDIQRVMSFPCVKDTEKQAILLILAGYLRFGVLESALQKRWRVNYGVNPKGHRKLAVPFKAKDVASERTEFGHPDMAIILTQISYYYSGLSDSQLMECFDYLKSKFHINPTSEYERYSTFLPTKSTPRSKIIME</sequence>
<dbReference type="Proteomes" id="UP000198287">
    <property type="component" value="Unassembled WGS sequence"/>
</dbReference>
<evidence type="ECO:0000259" key="7">
    <source>
        <dbReference type="Pfam" id="PF12340"/>
    </source>
</evidence>
<evidence type="ECO:0000256" key="2">
    <source>
        <dbReference type="ARBA" id="ARBA00012759"/>
    </source>
</evidence>
<evidence type="ECO:0000256" key="4">
    <source>
        <dbReference type="ARBA" id="ARBA00022786"/>
    </source>
</evidence>
<dbReference type="InterPro" id="IPR022099">
    <property type="entry name" value="DUF3638"/>
</dbReference>
<evidence type="ECO:0000259" key="8">
    <source>
        <dbReference type="Pfam" id="PF12359"/>
    </source>
</evidence>
<dbReference type="EC" id="3.4.19.12" evidence="2"/>
<proteinExistence type="predicted"/>
<evidence type="ECO:0000256" key="3">
    <source>
        <dbReference type="ARBA" id="ARBA00022670"/>
    </source>
</evidence>
<feature type="domain" description="DUF3638" evidence="7">
    <location>
        <begin position="1986"/>
        <end position="2186"/>
    </location>
</feature>
<keyword evidence="5" id="KW-0378">Hydrolase</keyword>
<dbReference type="InterPro" id="IPR022105">
    <property type="entry name" value="DUF3645"/>
</dbReference>
<dbReference type="OrthoDB" id="9991011at2759"/>
<keyword evidence="4" id="KW-0833">Ubl conjugation pathway</keyword>
<accession>A0A226EKB7</accession>
<evidence type="ECO:0000259" key="9">
    <source>
        <dbReference type="Pfam" id="PF20255"/>
    </source>
</evidence>
<dbReference type="Pfam" id="PF12340">
    <property type="entry name" value="DUF3638"/>
    <property type="match status" value="1"/>
</dbReference>
<dbReference type="GO" id="GO:0004843">
    <property type="term" value="F:cysteine-type deubiquitinase activity"/>
    <property type="evidence" value="ECO:0007669"/>
    <property type="project" value="UniProtKB-EC"/>
</dbReference>
<comment type="catalytic activity">
    <reaction evidence="1">
        <text>Thiol-dependent hydrolysis of ester, thioester, amide, peptide and isopeptide bonds formed by the C-terminal Gly of ubiquitin (a 76-residue protein attached to proteins as an intracellular targeting signal).</text>
        <dbReference type="EC" id="3.4.19.12"/>
    </reaction>
</comment>
<dbReference type="PANTHER" id="PTHR13367:SF33">
    <property type="entry name" value="P-LOOP CONTAINING NUCLEOSIDE TRIPHOSPHATE HYDROLASE PROTEIN"/>
    <property type="match status" value="1"/>
</dbReference>
<keyword evidence="3" id="KW-0645">Protease</keyword>
<dbReference type="EMBL" id="LNIX01000003">
    <property type="protein sequence ID" value="OXA58082.1"/>
    <property type="molecule type" value="Genomic_DNA"/>
</dbReference>
<evidence type="ECO:0000313" key="10">
    <source>
        <dbReference type="EMBL" id="OXA58082.1"/>
    </source>
</evidence>
<dbReference type="PANTHER" id="PTHR13367">
    <property type="entry name" value="UBIQUITIN THIOESTERASE"/>
    <property type="match status" value="1"/>
</dbReference>